<comment type="caution">
    <text evidence="8">The sequence shown here is derived from an EMBL/GenBank/DDBJ whole genome shotgun (WGS) entry which is preliminary data.</text>
</comment>
<accession>A0A5C5XJ27</accession>
<dbReference type="GO" id="GO:0009378">
    <property type="term" value="F:four-way junction helicase activity"/>
    <property type="evidence" value="ECO:0007669"/>
    <property type="project" value="InterPro"/>
</dbReference>
<proteinExistence type="inferred from homology"/>
<dbReference type="RefSeq" id="WP_146504537.1">
    <property type="nucleotide sequence ID" value="NZ_SJPG01000001.1"/>
</dbReference>
<comment type="caution">
    <text evidence="6">Lacks conserved residue(s) required for the propagation of feature annotation.</text>
</comment>
<keyword evidence="1 6" id="KW-0963">Cytoplasm</keyword>
<dbReference type="InterPro" id="IPR012340">
    <property type="entry name" value="NA-bd_OB-fold"/>
</dbReference>
<dbReference type="SMART" id="SM00278">
    <property type="entry name" value="HhH1"/>
    <property type="match status" value="2"/>
</dbReference>
<feature type="domain" description="Helix-hairpin-helix DNA-binding motif class 1" evidence="7">
    <location>
        <begin position="81"/>
        <end position="100"/>
    </location>
</feature>
<dbReference type="SUPFAM" id="SSF47781">
    <property type="entry name" value="RuvA domain 2-like"/>
    <property type="match status" value="1"/>
</dbReference>
<keyword evidence="4 6" id="KW-0233">DNA recombination</keyword>
<dbReference type="Pfam" id="PF14520">
    <property type="entry name" value="HHH_5"/>
    <property type="match status" value="1"/>
</dbReference>
<comment type="similarity">
    <text evidence="6">Belongs to the RuvA family.</text>
</comment>
<comment type="function">
    <text evidence="6">The RuvA-RuvB-RuvC complex processes Holliday junction (HJ) DNA during genetic recombination and DNA repair, while the RuvA-RuvB complex plays an important role in the rescue of blocked DNA replication forks via replication fork reversal (RFR). RuvA specifically binds to HJ cruciform DNA, conferring on it an open structure. The RuvB hexamer acts as an ATP-dependent pump, pulling dsDNA into and through the RuvAB complex. HJ branch migration allows RuvC to scan DNA until it finds its consensus sequence, where it cleaves and resolves the cruciform DNA.</text>
</comment>
<dbReference type="GO" id="GO:0006310">
    <property type="term" value="P:DNA recombination"/>
    <property type="evidence" value="ECO:0007669"/>
    <property type="project" value="UniProtKB-UniRule"/>
</dbReference>
<keyword evidence="3 6" id="KW-0238">DNA-binding</keyword>
<keyword evidence="5 6" id="KW-0234">DNA repair</keyword>
<dbReference type="Proteomes" id="UP000316095">
    <property type="component" value="Unassembled WGS sequence"/>
</dbReference>
<comment type="subunit">
    <text evidence="6">Homotetramer. Forms an RuvA(8)-RuvB(12)-Holliday junction (HJ) complex. HJ DNA is sandwiched between 2 RuvA tetramers; dsDNA enters through RuvA and exits via RuvB. An RuvB hexamer assembles on each DNA strand where it exits the tetramer. Each RuvB hexamer is contacted by two RuvA subunits (via domain III) on 2 adjacent RuvB subunits; this complex drives branch migration. In the full resolvosome a probable DNA-RuvA(4)-RuvB(12)-RuvC(2) complex forms which resolves the HJ.</text>
</comment>
<dbReference type="HAMAP" id="MF_00031">
    <property type="entry name" value="DNA_HJ_migration_RuvA"/>
    <property type="match status" value="1"/>
</dbReference>
<organism evidence="8 9">
    <name type="scientific">Rubinisphaera italica</name>
    <dbReference type="NCBI Taxonomy" id="2527969"/>
    <lineage>
        <taxon>Bacteria</taxon>
        <taxon>Pseudomonadati</taxon>
        <taxon>Planctomycetota</taxon>
        <taxon>Planctomycetia</taxon>
        <taxon>Planctomycetales</taxon>
        <taxon>Planctomycetaceae</taxon>
        <taxon>Rubinisphaera</taxon>
    </lineage>
</organism>
<comment type="subcellular location">
    <subcellularLocation>
        <location evidence="6">Cytoplasm</location>
    </subcellularLocation>
</comment>
<keyword evidence="8" id="KW-0378">Hydrolase</keyword>
<dbReference type="OrthoDB" id="5293449at2"/>
<evidence type="ECO:0000256" key="5">
    <source>
        <dbReference type="ARBA" id="ARBA00023204"/>
    </source>
</evidence>
<feature type="domain" description="Helix-hairpin-helix DNA-binding motif class 1" evidence="7">
    <location>
        <begin position="115"/>
        <end position="134"/>
    </location>
</feature>
<feature type="region of interest" description="Domain III" evidence="6">
    <location>
        <begin position="153"/>
        <end position="208"/>
    </location>
</feature>
<keyword evidence="8" id="KW-0347">Helicase</keyword>
<evidence type="ECO:0000313" key="9">
    <source>
        <dbReference type="Proteomes" id="UP000316095"/>
    </source>
</evidence>
<dbReference type="GO" id="GO:0000400">
    <property type="term" value="F:four-way junction DNA binding"/>
    <property type="evidence" value="ECO:0007669"/>
    <property type="project" value="UniProtKB-UniRule"/>
</dbReference>
<comment type="domain">
    <text evidence="6">Has three domains with a flexible linker between the domains II and III and assumes an 'L' shape. Domain III is highly mobile and contacts RuvB.</text>
</comment>
<evidence type="ECO:0000256" key="6">
    <source>
        <dbReference type="HAMAP-Rule" id="MF_00031"/>
    </source>
</evidence>
<dbReference type="Gene3D" id="2.40.50.140">
    <property type="entry name" value="Nucleic acid-binding proteins"/>
    <property type="match status" value="1"/>
</dbReference>
<keyword evidence="8" id="KW-0547">Nucleotide-binding</keyword>
<dbReference type="InterPro" id="IPR003583">
    <property type="entry name" value="Hlx-hairpin-Hlx_DNA-bd_motif"/>
</dbReference>
<evidence type="ECO:0000313" key="8">
    <source>
        <dbReference type="EMBL" id="TWT62708.1"/>
    </source>
</evidence>
<evidence type="ECO:0000256" key="3">
    <source>
        <dbReference type="ARBA" id="ARBA00023125"/>
    </source>
</evidence>
<keyword evidence="9" id="KW-1185">Reference proteome</keyword>
<evidence type="ECO:0000256" key="2">
    <source>
        <dbReference type="ARBA" id="ARBA00022763"/>
    </source>
</evidence>
<dbReference type="EMBL" id="SJPG01000001">
    <property type="protein sequence ID" value="TWT62708.1"/>
    <property type="molecule type" value="Genomic_DNA"/>
</dbReference>
<dbReference type="GO" id="GO:0005524">
    <property type="term" value="F:ATP binding"/>
    <property type="evidence" value="ECO:0007669"/>
    <property type="project" value="InterPro"/>
</dbReference>
<dbReference type="GO" id="GO:0005737">
    <property type="term" value="C:cytoplasm"/>
    <property type="evidence" value="ECO:0007669"/>
    <property type="project" value="UniProtKB-SubCell"/>
</dbReference>
<reference evidence="8 9" key="1">
    <citation type="submission" date="2019-02" db="EMBL/GenBank/DDBJ databases">
        <title>Deep-cultivation of Planctomycetes and their phenomic and genomic characterization uncovers novel biology.</title>
        <authorList>
            <person name="Wiegand S."/>
            <person name="Jogler M."/>
            <person name="Boedeker C."/>
            <person name="Pinto D."/>
            <person name="Vollmers J."/>
            <person name="Rivas-Marin E."/>
            <person name="Kohn T."/>
            <person name="Peeters S.H."/>
            <person name="Heuer A."/>
            <person name="Rast P."/>
            <person name="Oberbeckmann S."/>
            <person name="Bunk B."/>
            <person name="Jeske O."/>
            <person name="Meyerdierks A."/>
            <person name="Storesund J.E."/>
            <person name="Kallscheuer N."/>
            <person name="Luecker S."/>
            <person name="Lage O.M."/>
            <person name="Pohl T."/>
            <person name="Merkel B.J."/>
            <person name="Hornburger P."/>
            <person name="Mueller R.-W."/>
            <person name="Bruemmer F."/>
            <person name="Labrenz M."/>
            <person name="Spormann A.M."/>
            <person name="Op Den Camp H."/>
            <person name="Overmann J."/>
            <person name="Amann R."/>
            <person name="Jetten M.S.M."/>
            <person name="Mascher T."/>
            <person name="Medema M.H."/>
            <person name="Devos D.P."/>
            <person name="Kaster A.-K."/>
            <person name="Ovreas L."/>
            <person name="Rohde M."/>
            <person name="Galperin M.Y."/>
            <person name="Jogler C."/>
        </authorList>
    </citation>
    <scope>NUCLEOTIDE SEQUENCE [LARGE SCALE GENOMIC DNA]</scope>
    <source>
        <strain evidence="8 9">Pan54</strain>
    </source>
</reference>
<keyword evidence="8" id="KW-0067">ATP-binding</keyword>
<dbReference type="AlphaFoldDB" id="A0A5C5XJ27"/>
<dbReference type="InterPro" id="IPR000085">
    <property type="entry name" value="RuvA"/>
</dbReference>
<protein>
    <recommendedName>
        <fullName evidence="6">Holliday junction branch migration complex subunit RuvA</fullName>
    </recommendedName>
</protein>
<dbReference type="InterPro" id="IPR010994">
    <property type="entry name" value="RuvA_2-like"/>
</dbReference>
<evidence type="ECO:0000256" key="4">
    <source>
        <dbReference type="ARBA" id="ARBA00023172"/>
    </source>
</evidence>
<dbReference type="GO" id="GO:0006281">
    <property type="term" value="P:DNA repair"/>
    <property type="evidence" value="ECO:0007669"/>
    <property type="project" value="UniProtKB-UniRule"/>
</dbReference>
<evidence type="ECO:0000256" key="1">
    <source>
        <dbReference type="ARBA" id="ARBA00022490"/>
    </source>
</evidence>
<dbReference type="NCBIfam" id="TIGR00084">
    <property type="entry name" value="ruvA"/>
    <property type="match status" value="1"/>
</dbReference>
<dbReference type="GO" id="GO:0016787">
    <property type="term" value="F:hydrolase activity"/>
    <property type="evidence" value="ECO:0007669"/>
    <property type="project" value="UniProtKB-KW"/>
</dbReference>
<sequence>MIASIRGPLKSLEGTSAYIQAGPFLLEVYIPDFVRRQLQGKIGQEVELLTMAYLDGNPQKGGRMTPRVIGFMTEAERTFFELICSVDGLGIKKALAAIVRPVREVAYAIEQQDTKTLSTLPGIGPAVAERIVAKLRRKMTRFALMVDRTSDTADAPYRDMMSETFEALIALGHTHDDARNKIDSVESSGKKYKSVEDVLSAIYQQEYK</sequence>
<name>A0A5C5XJ27_9PLAN</name>
<gene>
    <name evidence="6 8" type="primary">ruvA</name>
    <name evidence="8" type="ORF">Pan54_34530</name>
</gene>
<dbReference type="GO" id="GO:0048476">
    <property type="term" value="C:Holliday junction resolvase complex"/>
    <property type="evidence" value="ECO:0007669"/>
    <property type="project" value="UniProtKB-UniRule"/>
</dbReference>
<evidence type="ECO:0000259" key="7">
    <source>
        <dbReference type="SMART" id="SM00278"/>
    </source>
</evidence>
<keyword evidence="2 6" id="KW-0227">DNA damage</keyword>
<dbReference type="Gene3D" id="1.10.150.20">
    <property type="entry name" value="5' to 3' exonuclease, C-terminal subdomain"/>
    <property type="match status" value="1"/>
</dbReference>